<dbReference type="InterPro" id="IPR004254">
    <property type="entry name" value="AdipoR/HlyIII-related"/>
</dbReference>
<evidence type="ECO:0000256" key="6">
    <source>
        <dbReference type="PIRSR" id="PIRSR604254-1"/>
    </source>
</evidence>
<comment type="similarity">
    <text evidence="2">Belongs to the UPF0073 (Hly-III) family.</text>
</comment>
<dbReference type="GO" id="GO:0046872">
    <property type="term" value="F:metal ion binding"/>
    <property type="evidence" value="ECO:0007669"/>
    <property type="project" value="UniProtKB-KW"/>
</dbReference>
<name>A0A2W0H8A0_9BACI</name>
<feature type="binding site" evidence="6">
    <location>
        <position position="67"/>
    </location>
    <ligand>
        <name>Zn(2+)</name>
        <dbReference type="ChEBI" id="CHEBI:29105"/>
    </ligand>
</feature>
<keyword evidence="4 7" id="KW-1133">Transmembrane helix</keyword>
<evidence type="ECO:0000256" key="2">
    <source>
        <dbReference type="ARBA" id="ARBA00008488"/>
    </source>
</evidence>
<feature type="transmembrane region" description="Helical" evidence="7">
    <location>
        <begin position="86"/>
        <end position="103"/>
    </location>
</feature>
<dbReference type="PANTHER" id="PTHR20855:SF129">
    <property type="entry name" value="HEMOLYSIN-3 HOMOLOG"/>
    <property type="match status" value="1"/>
</dbReference>
<dbReference type="OrthoDB" id="9813689at2"/>
<feature type="transmembrane region" description="Helical" evidence="7">
    <location>
        <begin position="195"/>
        <end position="213"/>
    </location>
</feature>
<reference evidence="8 9" key="1">
    <citation type="submission" date="2017-10" db="EMBL/GenBank/DDBJ databases">
        <title>Bacillus sp. nov., a halophilic bacterium isolated from a Yangshapao Lake.</title>
        <authorList>
            <person name="Wang H."/>
        </authorList>
    </citation>
    <scope>NUCLEOTIDE SEQUENCE [LARGE SCALE GENOMIC DNA]</scope>
    <source>
        <strain evidence="8 9">YSP-3</strain>
    </source>
</reference>
<keyword evidence="6" id="KW-0862">Zinc</keyword>
<organism evidence="8 9">
    <name type="scientific">Alteribacter lacisalsi</name>
    <dbReference type="NCBI Taxonomy" id="2045244"/>
    <lineage>
        <taxon>Bacteria</taxon>
        <taxon>Bacillati</taxon>
        <taxon>Bacillota</taxon>
        <taxon>Bacilli</taxon>
        <taxon>Bacillales</taxon>
        <taxon>Bacillaceae</taxon>
        <taxon>Alteribacter</taxon>
    </lineage>
</organism>
<evidence type="ECO:0000256" key="5">
    <source>
        <dbReference type="ARBA" id="ARBA00023136"/>
    </source>
</evidence>
<dbReference type="GO" id="GO:0140911">
    <property type="term" value="F:pore-forming activity"/>
    <property type="evidence" value="ECO:0007669"/>
    <property type="project" value="InterPro"/>
</dbReference>
<gene>
    <name evidence="8" type="ORF">CR205_01940</name>
</gene>
<feature type="transmembrane region" description="Helical" evidence="7">
    <location>
        <begin position="164"/>
        <end position="183"/>
    </location>
</feature>
<protein>
    <submittedName>
        <fullName evidence="8">Hemolysin D</fullName>
    </submittedName>
</protein>
<feature type="binding site" evidence="6">
    <location>
        <position position="190"/>
    </location>
    <ligand>
        <name>Zn(2+)</name>
        <dbReference type="ChEBI" id="CHEBI:29105"/>
    </ligand>
</feature>
<evidence type="ECO:0000256" key="7">
    <source>
        <dbReference type="SAM" id="Phobius"/>
    </source>
</evidence>
<feature type="transmembrane region" description="Helical" evidence="7">
    <location>
        <begin position="133"/>
        <end position="152"/>
    </location>
</feature>
<evidence type="ECO:0000256" key="4">
    <source>
        <dbReference type="ARBA" id="ARBA00022989"/>
    </source>
</evidence>
<dbReference type="Proteomes" id="UP000248066">
    <property type="component" value="Unassembled WGS sequence"/>
</dbReference>
<comment type="caution">
    <text evidence="8">The sequence shown here is derived from an EMBL/GenBank/DDBJ whole genome shotgun (WGS) entry which is preliminary data.</text>
</comment>
<keyword evidence="9" id="KW-1185">Reference proteome</keyword>
<dbReference type="PANTHER" id="PTHR20855">
    <property type="entry name" value="ADIPOR/PROGESTIN RECEPTOR-RELATED"/>
    <property type="match status" value="1"/>
</dbReference>
<comment type="subcellular location">
    <subcellularLocation>
        <location evidence="1">Endomembrane system</location>
        <topology evidence="1">Multi-pass membrane protein</topology>
    </subcellularLocation>
</comment>
<evidence type="ECO:0000256" key="3">
    <source>
        <dbReference type="ARBA" id="ARBA00022692"/>
    </source>
</evidence>
<keyword evidence="6" id="KW-0479">Metal-binding</keyword>
<dbReference type="Pfam" id="PF03006">
    <property type="entry name" value="HlyIII"/>
    <property type="match status" value="1"/>
</dbReference>
<evidence type="ECO:0000256" key="1">
    <source>
        <dbReference type="ARBA" id="ARBA00004127"/>
    </source>
</evidence>
<proteinExistence type="inferred from homology"/>
<dbReference type="GO" id="GO:0012505">
    <property type="term" value="C:endomembrane system"/>
    <property type="evidence" value="ECO:0007669"/>
    <property type="project" value="UniProtKB-SubCell"/>
</dbReference>
<sequence>MQGTHTFTKKEEIANAITHGVGAAFGVAALTLLIVFASINGTASHVISFTIYGITLLLMYVCSTLLHSFREGTKVKNVFEVLDHSAIYLFIAGTYTPFMVIVVDGMFGWMLLATVWTMAAAGIVFKVFFVKKFIFLSTLFYIGMGWMVVFTLQPIAASVETGGIVLLVTGGILYTVGTIFYIWRKFRYHHAVWHLFVLAASVTHFLSILLYVTPV</sequence>
<keyword evidence="3 7" id="KW-0812">Transmembrane</keyword>
<feature type="transmembrane region" description="Helical" evidence="7">
    <location>
        <begin position="45"/>
        <end position="66"/>
    </location>
</feature>
<accession>A0A2W0H8A0</accession>
<dbReference type="NCBIfam" id="TIGR01065">
    <property type="entry name" value="hlyIII"/>
    <property type="match status" value="1"/>
</dbReference>
<evidence type="ECO:0000313" key="8">
    <source>
        <dbReference type="EMBL" id="PYZ97387.1"/>
    </source>
</evidence>
<dbReference type="GO" id="GO:0016020">
    <property type="term" value="C:membrane"/>
    <property type="evidence" value="ECO:0007669"/>
    <property type="project" value="InterPro"/>
</dbReference>
<evidence type="ECO:0000313" key="9">
    <source>
        <dbReference type="Proteomes" id="UP000248066"/>
    </source>
</evidence>
<feature type="binding site" evidence="6">
    <location>
        <position position="194"/>
    </location>
    <ligand>
        <name>Zn(2+)</name>
        <dbReference type="ChEBI" id="CHEBI:29105"/>
    </ligand>
</feature>
<dbReference type="RefSeq" id="WP_110516413.1">
    <property type="nucleotide sequence ID" value="NZ_PDOF01000001.1"/>
</dbReference>
<dbReference type="AlphaFoldDB" id="A0A2W0H8A0"/>
<feature type="transmembrane region" description="Helical" evidence="7">
    <location>
        <begin position="109"/>
        <end position="128"/>
    </location>
</feature>
<dbReference type="EMBL" id="PDOF01000001">
    <property type="protein sequence ID" value="PYZ97387.1"/>
    <property type="molecule type" value="Genomic_DNA"/>
</dbReference>
<feature type="transmembrane region" description="Helical" evidence="7">
    <location>
        <begin position="21"/>
        <end position="39"/>
    </location>
</feature>
<dbReference type="InterPro" id="IPR005744">
    <property type="entry name" value="Hy-lIII"/>
</dbReference>
<keyword evidence="5 7" id="KW-0472">Membrane</keyword>